<dbReference type="PANTHER" id="PTHR11679">
    <property type="entry name" value="VESICLE PROTEIN SORTING-ASSOCIATED"/>
    <property type="match status" value="1"/>
</dbReference>
<gene>
    <name evidence="2" type="ORF">C0Q70_19832</name>
</gene>
<accession>A0A2T7NDW9</accession>
<dbReference type="AlphaFoldDB" id="A0A2T7NDW9"/>
<dbReference type="Gene3D" id="3.40.50.2060">
    <property type="match status" value="1"/>
</dbReference>
<evidence type="ECO:0008006" key="4">
    <source>
        <dbReference type="Google" id="ProtNLM"/>
    </source>
</evidence>
<reference evidence="2 3" key="1">
    <citation type="submission" date="2018-04" db="EMBL/GenBank/DDBJ databases">
        <title>The genome of golden apple snail Pomacea canaliculata provides insight into stress tolerance and invasive adaptation.</title>
        <authorList>
            <person name="Liu C."/>
            <person name="Liu B."/>
            <person name="Ren Y."/>
            <person name="Zhang Y."/>
            <person name="Wang H."/>
            <person name="Li S."/>
            <person name="Jiang F."/>
            <person name="Yin L."/>
            <person name="Zhang G."/>
            <person name="Qian W."/>
            <person name="Fan W."/>
        </authorList>
    </citation>
    <scope>NUCLEOTIDE SEQUENCE [LARGE SCALE GENOMIC DNA]</scope>
    <source>
        <strain evidence="2">SZHN2017</strain>
        <tissue evidence="2">Muscle</tissue>
    </source>
</reference>
<dbReference type="Proteomes" id="UP000245119">
    <property type="component" value="Linkage Group LG13"/>
</dbReference>
<evidence type="ECO:0000313" key="2">
    <source>
        <dbReference type="EMBL" id="PVD19345.1"/>
    </source>
</evidence>
<keyword evidence="3" id="KW-1185">Reference proteome</keyword>
<protein>
    <recommendedName>
        <fullName evidence="4">Vacuolar protein sorting-associated protein 33B</fullName>
    </recommendedName>
</protein>
<evidence type="ECO:0000256" key="1">
    <source>
        <dbReference type="ARBA" id="ARBA00009884"/>
    </source>
</evidence>
<dbReference type="InterPro" id="IPR036045">
    <property type="entry name" value="Sec1-like_sf"/>
</dbReference>
<dbReference type="Gene3D" id="1.25.40.850">
    <property type="match status" value="1"/>
</dbReference>
<organism evidence="2 3">
    <name type="scientific">Pomacea canaliculata</name>
    <name type="common">Golden apple snail</name>
    <dbReference type="NCBI Taxonomy" id="400727"/>
    <lineage>
        <taxon>Eukaryota</taxon>
        <taxon>Metazoa</taxon>
        <taxon>Spiralia</taxon>
        <taxon>Lophotrochozoa</taxon>
        <taxon>Mollusca</taxon>
        <taxon>Gastropoda</taxon>
        <taxon>Caenogastropoda</taxon>
        <taxon>Architaenioglossa</taxon>
        <taxon>Ampullarioidea</taxon>
        <taxon>Ampullariidae</taxon>
        <taxon>Pomacea</taxon>
    </lineage>
</organism>
<dbReference type="SUPFAM" id="SSF56815">
    <property type="entry name" value="Sec1/munc18-like (SM) proteins"/>
    <property type="match status" value="1"/>
</dbReference>
<name>A0A2T7NDW9_POMCA</name>
<dbReference type="EMBL" id="PZQS01000013">
    <property type="protein sequence ID" value="PVD19345.1"/>
    <property type="molecule type" value="Genomic_DNA"/>
</dbReference>
<dbReference type="InterPro" id="IPR027482">
    <property type="entry name" value="Sec1-like_dom2"/>
</dbReference>
<proteinExistence type="inferred from homology"/>
<dbReference type="InterPro" id="IPR043155">
    <property type="entry name" value="VPS33_dom3b"/>
</dbReference>
<sequence length="628" mass="71706">METPLGLAEEENIGVVRLFKEWHYVTTACVNIYHINSSTDMRALGTNGMKAAKVVGVRYFHELWNKEQPFTWNRCHRAIFAVFFGGLRPGKNHAGLSRTPDKKDLVIDPDLTKPLDRVAGIGFLRQDLKTFSTAMYFMCSDQPFRRVYLVRASLLNMKYIADHITAERKQGNIRDYTVIMVPRRLHVCELILENEGVLGHITLEEFHLHLFPLDTDLLSLEMPDIFKSFYLDGDLTHIHTVASSLVTLQHLYGWIPNIHTIGKGSKMVYDMMQAMQEEEQKQEAKFHIGYLFIIDRDVDYITPLCSPMTYEALLDESFGIQCGVIEFSAEVLAKPKSVKILLSSQDPIYVEIRDRHFSSVFPFLGAKAKELKTIYEKKNDLKTVGDMKNFVSQDLGRLKEHQTTLSYHISACEYIMKMKTQLDFESYIRTEHSLLDGTDTKDCIAYIEDCIYKQAPHLTTLRLLCLLSLTQDGLTPREYKSLKTDFLHSHGFEQLVTFFNLKKLGLLVEQSSGSKVTAVVTRRSQFRQLAGRLSLVPKSGEEVNLKEPDNLAYVYGGAYSPLTVRLVEYILLHESLQTYEDLGRQIAGGIYSDVKYRTTSKDLNIIVCTTSILTGQSLLEQVSEKKPI</sequence>
<dbReference type="Pfam" id="PF00995">
    <property type="entry name" value="Sec1"/>
    <property type="match status" value="1"/>
</dbReference>
<dbReference type="GO" id="GO:0016192">
    <property type="term" value="P:vesicle-mediated transport"/>
    <property type="evidence" value="ECO:0007669"/>
    <property type="project" value="InterPro"/>
</dbReference>
<dbReference type="OrthoDB" id="10262528at2759"/>
<dbReference type="Gene3D" id="3.40.50.1910">
    <property type="match status" value="2"/>
</dbReference>
<evidence type="ECO:0000313" key="3">
    <source>
        <dbReference type="Proteomes" id="UP000245119"/>
    </source>
</evidence>
<dbReference type="InterPro" id="IPR043154">
    <property type="entry name" value="Sec-1-like_dom1"/>
</dbReference>
<comment type="caution">
    <text evidence="2">The sequence shown here is derived from an EMBL/GenBank/DDBJ whole genome shotgun (WGS) entry which is preliminary data.</text>
</comment>
<dbReference type="STRING" id="400727.A0A2T7NDW9"/>
<dbReference type="InterPro" id="IPR001619">
    <property type="entry name" value="Sec1-like"/>
</dbReference>
<comment type="similarity">
    <text evidence="1">Belongs to the STXBP/unc-18/SEC1 family.</text>
</comment>